<sequence length="233" mass="26862">MEQTLKLTSVLSDPTRFSIYQYISKRHREVTVQDIADAFHIHPNVARLHLTKLEDVDMLKSKTKKSGKGGRPSRYYTISDQVVQIQFPFRDYEQLAKMAMEALLQFGEDGLRALQNIGKKFGKEALERHVYSLKQDIDELSTEEKIECLRMVATQQGLNPEITLGKNKDTVHFRIYNCPFKEMVEEHGHFLCSMHHAMLEGMFQKVFPEASLKEETLMSSGDFSFCSYTTAII</sequence>
<dbReference type="SUPFAM" id="SSF46785">
    <property type="entry name" value="Winged helix' DNA-binding domain"/>
    <property type="match status" value="1"/>
</dbReference>
<evidence type="ECO:0000313" key="4">
    <source>
        <dbReference type="Proteomes" id="UP001596143"/>
    </source>
</evidence>
<dbReference type="PANTHER" id="PTHR38600">
    <property type="entry name" value="TRANSCRIPTIONAL REGULATORY PROTEIN"/>
    <property type="match status" value="1"/>
</dbReference>
<dbReference type="Gene3D" id="3.30.1380.20">
    <property type="entry name" value="Trafficking protein particle complex subunit 3"/>
    <property type="match status" value="1"/>
</dbReference>
<proteinExistence type="predicted"/>
<dbReference type="InterPro" id="IPR001845">
    <property type="entry name" value="HTH_ArsR_DNA-bd_dom"/>
</dbReference>
<dbReference type="RefSeq" id="WP_270898497.1">
    <property type="nucleotide sequence ID" value="NZ_JBHSPF010000055.1"/>
</dbReference>
<dbReference type="InterPro" id="IPR036390">
    <property type="entry name" value="WH_DNA-bd_sf"/>
</dbReference>
<dbReference type="CDD" id="cd00090">
    <property type="entry name" value="HTH_ARSR"/>
    <property type="match status" value="1"/>
</dbReference>
<dbReference type="InterPro" id="IPR036388">
    <property type="entry name" value="WH-like_DNA-bd_sf"/>
</dbReference>
<dbReference type="Pfam" id="PF18546">
    <property type="entry name" value="MetOD1"/>
    <property type="match status" value="1"/>
</dbReference>
<comment type="caution">
    <text evidence="3">The sequence shown here is derived from an EMBL/GenBank/DDBJ whole genome shotgun (WGS) entry which is preliminary data.</text>
</comment>
<keyword evidence="1" id="KW-0238">DNA-binding</keyword>
<dbReference type="EMBL" id="JBHSPF010000055">
    <property type="protein sequence ID" value="MFC5629200.1"/>
    <property type="molecule type" value="Genomic_DNA"/>
</dbReference>
<dbReference type="Gene3D" id="1.10.10.10">
    <property type="entry name" value="Winged helix-like DNA-binding domain superfamily/Winged helix DNA-binding domain"/>
    <property type="match status" value="1"/>
</dbReference>
<evidence type="ECO:0000313" key="3">
    <source>
        <dbReference type="EMBL" id="MFC5629200.1"/>
    </source>
</evidence>
<dbReference type="Proteomes" id="UP001596143">
    <property type="component" value="Unassembled WGS sequence"/>
</dbReference>
<reference evidence="4" key="1">
    <citation type="journal article" date="2019" name="Int. J. Syst. Evol. Microbiol.">
        <title>The Global Catalogue of Microorganisms (GCM) 10K type strain sequencing project: providing services to taxonomists for standard genome sequencing and annotation.</title>
        <authorList>
            <consortium name="The Broad Institute Genomics Platform"/>
            <consortium name="The Broad Institute Genome Sequencing Center for Infectious Disease"/>
            <person name="Wu L."/>
            <person name="Ma J."/>
        </authorList>
    </citation>
    <scope>NUCLEOTIDE SEQUENCE [LARGE SCALE GENOMIC DNA]</scope>
    <source>
        <strain evidence="4">CGMCC 1.15790</strain>
    </source>
</reference>
<dbReference type="PANTHER" id="PTHR38600:SF2">
    <property type="entry name" value="SLL0088 PROTEIN"/>
    <property type="match status" value="1"/>
</dbReference>
<gene>
    <name evidence="3" type="ORF">ACFPTR_10030</name>
</gene>
<protein>
    <submittedName>
        <fullName evidence="3">Helix-turn-helix transcriptional regulator</fullName>
    </submittedName>
</protein>
<dbReference type="InterPro" id="IPR011991">
    <property type="entry name" value="ArsR-like_HTH"/>
</dbReference>
<accession>A0ABW0UA59</accession>
<dbReference type="SMART" id="SM00418">
    <property type="entry name" value="HTH_ARSR"/>
    <property type="match status" value="1"/>
</dbReference>
<organism evidence="3 4">
    <name type="scientific">Aliibacillus thermotolerans</name>
    <dbReference type="NCBI Taxonomy" id="1834418"/>
    <lineage>
        <taxon>Bacteria</taxon>
        <taxon>Bacillati</taxon>
        <taxon>Bacillota</taxon>
        <taxon>Bacilli</taxon>
        <taxon>Bacillales</taxon>
        <taxon>Bacillaceae</taxon>
        <taxon>Aliibacillus</taxon>
    </lineage>
</organism>
<name>A0ABW0UA59_9BACI</name>
<keyword evidence="4" id="KW-1185">Reference proteome</keyword>
<evidence type="ECO:0000256" key="1">
    <source>
        <dbReference type="ARBA" id="ARBA00023125"/>
    </source>
</evidence>
<evidence type="ECO:0000259" key="2">
    <source>
        <dbReference type="SMART" id="SM00418"/>
    </source>
</evidence>
<feature type="domain" description="HTH arsR-type" evidence="2">
    <location>
        <begin position="6"/>
        <end position="91"/>
    </location>
</feature>
<dbReference type="InterPro" id="IPR041359">
    <property type="entry name" value="MetOD1"/>
</dbReference>
<dbReference type="Pfam" id="PF12840">
    <property type="entry name" value="HTH_20"/>
    <property type="match status" value="1"/>
</dbReference>